<keyword evidence="3" id="KW-0408">Iron</keyword>
<evidence type="ECO:0000256" key="2">
    <source>
        <dbReference type="ARBA" id="ARBA00022723"/>
    </source>
</evidence>
<dbReference type="Gene3D" id="1.20.120.50">
    <property type="entry name" value="Hemerythrin-like"/>
    <property type="match status" value="1"/>
</dbReference>
<dbReference type="RefSeq" id="WP_155445645.1">
    <property type="nucleotide sequence ID" value="NZ_JAOQNR010000004.1"/>
</dbReference>
<dbReference type="GO" id="GO:0046872">
    <property type="term" value="F:metal ion binding"/>
    <property type="evidence" value="ECO:0007669"/>
    <property type="project" value="UniProtKB-KW"/>
</dbReference>
<dbReference type="AlphaFoldDB" id="A0A6N8DP30"/>
<comment type="similarity">
    <text evidence="1">Belongs to the hemerythrin family.</text>
</comment>
<name>A0A6N8DP30_RHOAC</name>
<accession>A0A6N8DP30</accession>
<evidence type="ECO:0000313" key="4">
    <source>
        <dbReference type="EMBL" id="MTV30953.1"/>
    </source>
</evidence>
<evidence type="ECO:0008006" key="6">
    <source>
        <dbReference type="Google" id="ProtNLM"/>
    </source>
</evidence>
<dbReference type="OrthoDB" id="5296936at2"/>
<keyword evidence="2" id="KW-0479">Metal-binding</keyword>
<protein>
    <recommendedName>
        <fullName evidence="6">Hemerythrin-like metal-binding domain protein</fullName>
    </recommendedName>
</protein>
<dbReference type="EMBL" id="WNKS01000005">
    <property type="protein sequence ID" value="MTV30953.1"/>
    <property type="molecule type" value="Genomic_DNA"/>
</dbReference>
<gene>
    <name evidence="4" type="ORF">GJ654_08090</name>
</gene>
<reference evidence="4 5" key="1">
    <citation type="submission" date="2019-11" db="EMBL/GenBank/DDBJ databases">
        <title>Whole-genome sequence of a Rhodoblastus acidophilus DSM 142.</title>
        <authorList>
            <person name="Kyndt J.A."/>
            <person name="Meyer T.E."/>
        </authorList>
    </citation>
    <scope>NUCLEOTIDE SEQUENCE [LARGE SCALE GENOMIC DNA]</scope>
    <source>
        <strain evidence="4 5">DSM 142</strain>
    </source>
</reference>
<evidence type="ECO:0000256" key="1">
    <source>
        <dbReference type="ARBA" id="ARBA00010587"/>
    </source>
</evidence>
<dbReference type="CDD" id="cd12107">
    <property type="entry name" value="Hemerythrin"/>
    <property type="match status" value="1"/>
</dbReference>
<dbReference type="InterPro" id="IPR035938">
    <property type="entry name" value="Hemerythrin-like_sf"/>
</dbReference>
<comment type="caution">
    <text evidence="4">The sequence shown here is derived from an EMBL/GenBank/DDBJ whole genome shotgun (WGS) entry which is preliminary data.</text>
</comment>
<sequence>MNLPKIPLGVDVMDRDHYALEHMFARTPQIADDDLPAHLDAILAEIAAHFVREEAAMEAAGVPILHCHRGQHAALLEEAGRLRNEFARVDAPARRHAIWFRLARLVSDHVASVDAISSRFFFDKAEESGAPAGRCG</sequence>
<dbReference type="Proteomes" id="UP000439113">
    <property type="component" value="Unassembled WGS sequence"/>
</dbReference>
<dbReference type="SUPFAM" id="SSF47188">
    <property type="entry name" value="Hemerythrin-like"/>
    <property type="match status" value="1"/>
</dbReference>
<proteinExistence type="inferred from homology"/>
<evidence type="ECO:0000256" key="3">
    <source>
        <dbReference type="ARBA" id="ARBA00023004"/>
    </source>
</evidence>
<evidence type="ECO:0000313" key="5">
    <source>
        <dbReference type="Proteomes" id="UP000439113"/>
    </source>
</evidence>
<dbReference type="InterPro" id="IPR012827">
    <property type="entry name" value="Hemerythrin_metal-bd"/>
</dbReference>
<organism evidence="4 5">
    <name type="scientific">Rhodoblastus acidophilus</name>
    <name type="common">Rhodopseudomonas acidophila</name>
    <dbReference type="NCBI Taxonomy" id="1074"/>
    <lineage>
        <taxon>Bacteria</taxon>
        <taxon>Pseudomonadati</taxon>
        <taxon>Pseudomonadota</taxon>
        <taxon>Alphaproteobacteria</taxon>
        <taxon>Hyphomicrobiales</taxon>
        <taxon>Rhodoblastaceae</taxon>
        <taxon>Rhodoblastus</taxon>
    </lineage>
</organism>